<dbReference type="InterPro" id="IPR025458">
    <property type="entry name" value="DUF4278"/>
</dbReference>
<name>A0A6B3NA77_9CYAN</name>
<dbReference type="Pfam" id="PF14105">
    <property type="entry name" value="DUF4278"/>
    <property type="match status" value="1"/>
</dbReference>
<organism evidence="1">
    <name type="scientific">Symploca sp. SIO1C4</name>
    <dbReference type="NCBI Taxonomy" id="2607765"/>
    <lineage>
        <taxon>Bacteria</taxon>
        <taxon>Bacillati</taxon>
        <taxon>Cyanobacteriota</taxon>
        <taxon>Cyanophyceae</taxon>
        <taxon>Coleofasciculales</taxon>
        <taxon>Coleofasciculaceae</taxon>
        <taxon>Symploca</taxon>
    </lineage>
</organism>
<reference evidence="1" key="1">
    <citation type="submission" date="2019-11" db="EMBL/GenBank/DDBJ databases">
        <title>Genomic insights into an expanded diversity of filamentous marine cyanobacteria reveals the extraordinary biosynthetic potential of Moorea and Okeania.</title>
        <authorList>
            <person name="Ferreira Leao T."/>
            <person name="Wang M."/>
            <person name="Moss N."/>
            <person name="Da Silva R."/>
            <person name="Sanders J."/>
            <person name="Nurk S."/>
            <person name="Gurevich A."/>
            <person name="Humphrey G."/>
            <person name="Reher R."/>
            <person name="Zhu Q."/>
            <person name="Belda-Ferre P."/>
            <person name="Glukhov E."/>
            <person name="Rex R."/>
            <person name="Dorrestein P.C."/>
            <person name="Knight R."/>
            <person name="Pevzner P."/>
            <person name="Gerwick W.H."/>
            <person name="Gerwick L."/>
        </authorList>
    </citation>
    <scope>NUCLEOTIDE SEQUENCE</scope>
    <source>
        <strain evidence="1">SIO1C4</strain>
    </source>
</reference>
<proteinExistence type="predicted"/>
<evidence type="ECO:0000313" key="1">
    <source>
        <dbReference type="EMBL" id="NER27512.1"/>
    </source>
</evidence>
<comment type="caution">
    <text evidence="1">The sequence shown here is derived from an EMBL/GenBank/DDBJ whole genome shotgun (WGS) entry which is preliminary data.</text>
</comment>
<gene>
    <name evidence="1" type="ORF">F6J89_07725</name>
</gene>
<dbReference type="EMBL" id="JAAHFQ010000107">
    <property type="protein sequence ID" value="NER27512.1"/>
    <property type="molecule type" value="Genomic_DNA"/>
</dbReference>
<protein>
    <submittedName>
        <fullName evidence="1">DUF4278 domain-containing protein</fullName>
    </submittedName>
</protein>
<sequence>MKFTYRGIRYESNLPALEMIESEIIGKYRSVEFKFRRLKPILVPHSSLRLKYRGVTHLAFGHSWHPYYLDHLTPKGH</sequence>
<accession>A0A6B3NA77</accession>
<dbReference type="AlphaFoldDB" id="A0A6B3NA77"/>